<keyword evidence="3" id="KW-1185">Reference proteome</keyword>
<evidence type="ECO:0000313" key="3">
    <source>
        <dbReference type="Proteomes" id="UP000054018"/>
    </source>
</evidence>
<protein>
    <submittedName>
        <fullName evidence="2">Uncharacterized protein</fullName>
    </submittedName>
</protein>
<proteinExistence type="predicted"/>
<dbReference type="AlphaFoldDB" id="A0A0D0A0P8"/>
<dbReference type="EMBL" id="KN833706">
    <property type="protein sequence ID" value="KIK25668.1"/>
    <property type="molecule type" value="Genomic_DNA"/>
</dbReference>
<accession>A0A0D0A0P8</accession>
<sequence>MLTQARNLPAPSRTTRSVESTQDVLIPLRALEEFTKPKRENTHTDVGETMRLLQATRYHVCTTLEPLGSIAEGGLGHHVGKHASNRMGRSPNITRVRRFKQGNSTHATPRHRTYYLGEKTQKTYIRRTAVD</sequence>
<evidence type="ECO:0000256" key="1">
    <source>
        <dbReference type="SAM" id="MobiDB-lite"/>
    </source>
</evidence>
<dbReference type="Proteomes" id="UP000054018">
    <property type="component" value="Unassembled WGS sequence"/>
</dbReference>
<feature type="region of interest" description="Disordered" evidence="1">
    <location>
        <begin position="1"/>
        <end position="21"/>
    </location>
</feature>
<reference evidence="3" key="2">
    <citation type="submission" date="2015-01" db="EMBL/GenBank/DDBJ databases">
        <title>Evolutionary Origins and Diversification of the Mycorrhizal Mutualists.</title>
        <authorList>
            <consortium name="DOE Joint Genome Institute"/>
            <consortium name="Mycorrhizal Genomics Consortium"/>
            <person name="Kohler A."/>
            <person name="Kuo A."/>
            <person name="Nagy L.G."/>
            <person name="Floudas D."/>
            <person name="Copeland A."/>
            <person name="Barry K.W."/>
            <person name="Cichocki N."/>
            <person name="Veneault-Fourrey C."/>
            <person name="LaButti K."/>
            <person name="Lindquist E.A."/>
            <person name="Lipzen A."/>
            <person name="Lundell T."/>
            <person name="Morin E."/>
            <person name="Murat C."/>
            <person name="Riley R."/>
            <person name="Ohm R."/>
            <person name="Sun H."/>
            <person name="Tunlid A."/>
            <person name="Henrissat B."/>
            <person name="Grigoriev I.V."/>
            <person name="Hibbett D.S."/>
            <person name="Martin F."/>
        </authorList>
    </citation>
    <scope>NUCLEOTIDE SEQUENCE [LARGE SCALE GENOMIC DNA]</scope>
    <source>
        <strain evidence="3">441</strain>
    </source>
</reference>
<gene>
    <name evidence="2" type="ORF">PISMIDRAFT_676963</name>
</gene>
<reference evidence="2 3" key="1">
    <citation type="submission" date="2014-04" db="EMBL/GenBank/DDBJ databases">
        <authorList>
            <consortium name="DOE Joint Genome Institute"/>
            <person name="Kuo A."/>
            <person name="Kohler A."/>
            <person name="Costa M.D."/>
            <person name="Nagy L.G."/>
            <person name="Floudas D."/>
            <person name="Copeland A."/>
            <person name="Barry K.W."/>
            <person name="Cichocki N."/>
            <person name="Veneault-Fourrey C."/>
            <person name="LaButti K."/>
            <person name="Lindquist E.A."/>
            <person name="Lipzen A."/>
            <person name="Lundell T."/>
            <person name="Morin E."/>
            <person name="Murat C."/>
            <person name="Sun H."/>
            <person name="Tunlid A."/>
            <person name="Henrissat B."/>
            <person name="Grigoriev I.V."/>
            <person name="Hibbett D.S."/>
            <person name="Martin F."/>
            <person name="Nordberg H.P."/>
            <person name="Cantor M.N."/>
            <person name="Hua S.X."/>
        </authorList>
    </citation>
    <scope>NUCLEOTIDE SEQUENCE [LARGE SCALE GENOMIC DNA]</scope>
    <source>
        <strain evidence="2 3">441</strain>
    </source>
</reference>
<organism evidence="2 3">
    <name type="scientific">Pisolithus microcarpus 441</name>
    <dbReference type="NCBI Taxonomy" id="765257"/>
    <lineage>
        <taxon>Eukaryota</taxon>
        <taxon>Fungi</taxon>
        <taxon>Dikarya</taxon>
        <taxon>Basidiomycota</taxon>
        <taxon>Agaricomycotina</taxon>
        <taxon>Agaricomycetes</taxon>
        <taxon>Agaricomycetidae</taxon>
        <taxon>Boletales</taxon>
        <taxon>Sclerodermatineae</taxon>
        <taxon>Pisolithaceae</taxon>
        <taxon>Pisolithus</taxon>
    </lineage>
</organism>
<dbReference type="HOGENOM" id="CLU_1928422_0_0_1"/>
<evidence type="ECO:0000313" key="2">
    <source>
        <dbReference type="EMBL" id="KIK25668.1"/>
    </source>
</evidence>
<name>A0A0D0A0P8_9AGAM</name>